<dbReference type="EMBL" id="MFIE01000023">
    <property type="protein sequence ID" value="OGF82308.1"/>
    <property type="molecule type" value="Genomic_DNA"/>
</dbReference>
<proteinExistence type="predicted"/>
<gene>
    <name evidence="1" type="ORF">A3B18_03135</name>
</gene>
<organism evidence="1 2">
    <name type="scientific">Candidatus Giovannonibacteria bacterium RIFCSPLOWO2_01_FULL_46_13</name>
    <dbReference type="NCBI Taxonomy" id="1798352"/>
    <lineage>
        <taxon>Bacteria</taxon>
        <taxon>Candidatus Giovannoniibacteriota</taxon>
    </lineage>
</organism>
<reference evidence="1 2" key="1">
    <citation type="journal article" date="2016" name="Nat. Commun.">
        <title>Thousands of microbial genomes shed light on interconnected biogeochemical processes in an aquifer system.</title>
        <authorList>
            <person name="Anantharaman K."/>
            <person name="Brown C.T."/>
            <person name="Hug L.A."/>
            <person name="Sharon I."/>
            <person name="Castelle C.J."/>
            <person name="Probst A.J."/>
            <person name="Thomas B.C."/>
            <person name="Singh A."/>
            <person name="Wilkins M.J."/>
            <person name="Karaoz U."/>
            <person name="Brodie E.L."/>
            <person name="Williams K.H."/>
            <person name="Hubbard S.S."/>
            <person name="Banfield J.F."/>
        </authorList>
    </citation>
    <scope>NUCLEOTIDE SEQUENCE [LARGE SCALE GENOMIC DNA]</scope>
</reference>
<name>A0A1F5X330_9BACT</name>
<comment type="caution">
    <text evidence="1">The sequence shown here is derived from an EMBL/GenBank/DDBJ whole genome shotgun (WGS) entry which is preliminary data.</text>
</comment>
<evidence type="ECO:0000313" key="2">
    <source>
        <dbReference type="Proteomes" id="UP000178684"/>
    </source>
</evidence>
<evidence type="ECO:0000313" key="1">
    <source>
        <dbReference type="EMBL" id="OGF82308.1"/>
    </source>
</evidence>
<accession>A0A1F5X330</accession>
<dbReference type="Proteomes" id="UP000178684">
    <property type="component" value="Unassembled WGS sequence"/>
</dbReference>
<sequence length="145" mass="16712">MEKKRYVYDSLIVLCGDKNYHRRTIEIFAEDYGMKRPFEILHGGGAGLLHDDCRGAQWEREKAFFIINKFKLSRIGLANHMACLGYQGSFFKPFPSGAEVVEIQKKHLLDLSMMFRAHALNVVALYPERYKDGGIEDIRAPKIFP</sequence>
<dbReference type="AlphaFoldDB" id="A0A1F5X330"/>
<protein>
    <submittedName>
        <fullName evidence="1">Uncharacterized protein</fullName>
    </submittedName>
</protein>